<evidence type="ECO:0000256" key="4">
    <source>
        <dbReference type="ARBA" id="ARBA00022989"/>
    </source>
</evidence>
<accession>A0A8X7YXQ6</accession>
<dbReference type="InterPro" id="IPR001708">
    <property type="entry name" value="YidC/ALB3/OXA1/COX18"/>
</dbReference>
<feature type="transmembrane region" description="Helical" evidence="7">
    <location>
        <begin position="342"/>
        <end position="366"/>
    </location>
</feature>
<dbReference type="OrthoDB" id="2148490at2759"/>
<dbReference type="Proteomes" id="UP000886885">
    <property type="component" value="Chromosome 9D"/>
</dbReference>
<dbReference type="PANTHER" id="PTHR12428:SF65">
    <property type="entry name" value="CYTOCHROME C OXIDASE ASSEMBLY PROTEIN COX18, MITOCHONDRIAL"/>
    <property type="match status" value="1"/>
</dbReference>
<dbReference type="AlphaFoldDB" id="A0A8X7YXQ6"/>
<keyword evidence="9" id="KW-1185">Reference proteome</keyword>
<comment type="caution">
    <text evidence="8">The sequence shown here is derived from an EMBL/GenBank/DDBJ whole genome shotgun (WGS) entry which is preliminary data.</text>
</comment>
<dbReference type="GO" id="GO:0032979">
    <property type="term" value="P:protein insertion into mitochondrial inner membrane from matrix"/>
    <property type="evidence" value="ECO:0007669"/>
    <property type="project" value="TreeGrafter"/>
</dbReference>
<feature type="region of interest" description="Disordered" evidence="6">
    <location>
        <begin position="22"/>
        <end position="43"/>
    </location>
</feature>
<evidence type="ECO:0000256" key="3">
    <source>
        <dbReference type="ARBA" id="ARBA00022692"/>
    </source>
</evidence>
<gene>
    <name evidence="8" type="ORF">POTOM_034801</name>
</gene>
<evidence type="ECO:0000313" key="8">
    <source>
        <dbReference type="EMBL" id="KAG6761573.1"/>
    </source>
</evidence>
<dbReference type="Pfam" id="PF14559">
    <property type="entry name" value="TPR_19"/>
    <property type="match status" value="1"/>
</dbReference>
<feature type="compositionally biased region" description="Low complexity" evidence="6">
    <location>
        <begin position="22"/>
        <end position="42"/>
    </location>
</feature>
<feature type="transmembrane region" description="Helical" evidence="7">
    <location>
        <begin position="110"/>
        <end position="133"/>
    </location>
</feature>
<evidence type="ECO:0000313" key="9">
    <source>
        <dbReference type="Proteomes" id="UP000886885"/>
    </source>
</evidence>
<sequence length="582" mass="64906">MATRSLLLSALRRSRPISTLSRLLTNSSPSPNPNSLTSQPSNAISSRNSLASFNFPSCRSLSTRTASESINFEEFADPVSIVTEDGVVNGILPVDSMIWLLDSYHDLTGLPWWIIIASSTLAMRLTLFPLHVLQMHKIKKISQSFSKLPPLFPPPLSGRSYIEQISLFRNERRAIGCPSYLWFLAFLSVQIPCFLLWMTSIRRMCLDNHPGFDCGGALWFQNLTELPHGVLGPIFPFLIAGLHGVNVHVLGPILSVTLSLFFFSLLVNEICNCVNRGIEGQGTKDICFKNVGFTLGYSHTFDNVLHHSLTRLIYFFQFSFDRSSVRNTSGLLGLLSEYYRKYLNFMMLPLFFIGYCIPQGSLVYWVTNSSLTAIQQVSLKLPVVRAKLGLLDKDFPKAPALSAEMVTHELRKVSPENLSPHELLVLSVKLLSSGHRARAIPLLQMALEKDPGHVKALIVMGQARLQEGLHAEAIDHLERAISNLILTGHPTAEDVDHLILASQWAGVACIRQGKNAEGIMHLERITSLEEPEDPKSKAHYFDGLLLLASALSKEDRNAEAAKYLRLVVAYDPSRKEFLDQCL</sequence>
<keyword evidence="3 7" id="KW-0812">Transmembrane</keyword>
<comment type="subcellular location">
    <subcellularLocation>
        <location evidence="1">Membrane</location>
        <topology evidence="1">Multi-pass membrane protein</topology>
    </subcellularLocation>
</comment>
<dbReference type="GO" id="GO:0005743">
    <property type="term" value="C:mitochondrial inner membrane"/>
    <property type="evidence" value="ECO:0007669"/>
    <property type="project" value="TreeGrafter"/>
</dbReference>
<reference evidence="8" key="1">
    <citation type="journal article" date="2020" name="bioRxiv">
        <title>Hybrid origin of Populus tomentosa Carr. identified through genome sequencing and phylogenomic analysis.</title>
        <authorList>
            <person name="An X."/>
            <person name="Gao K."/>
            <person name="Chen Z."/>
            <person name="Li J."/>
            <person name="Yang X."/>
            <person name="Yang X."/>
            <person name="Zhou J."/>
            <person name="Guo T."/>
            <person name="Zhao T."/>
            <person name="Huang S."/>
            <person name="Miao D."/>
            <person name="Khan W.U."/>
            <person name="Rao P."/>
            <person name="Ye M."/>
            <person name="Lei B."/>
            <person name="Liao W."/>
            <person name="Wang J."/>
            <person name="Ji L."/>
            <person name="Li Y."/>
            <person name="Guo B."/>
            <person name="Mustafa N.S."/>
            <person name="Li S."/>
            <person name="Yun Q."/>
            <person name="Keller S.R."/>
            <person name="Mao J."/>
            <person name="Zhang R."/>
            <person name="Strauss S.H."/>
        </authorList>
    </citation>
    <scope>NUCLEOTIDE SEQUENCE</scope>
    <source>
        <strain evidence="8">GM15</strain>
        <tissue evidence="8">Leaf</tissue>
    </source>
</reference>
<keyword evidence="4 7" id="KW-1133">Transmembrane helix</keyword>
<feature type="transmembrane region" description="Helical" evidence="7">
    <location>
        <begin position="245"/>
        <end position="267"/>
    </location>
</feature>
<evidence type="ECO:0000256" key="1">
    <source>
        <dbReference type="ARBA" id="ARBA00004141"/>
    </source>
</evidence>
<comment type="similarity">
    <text evidence="2">Belongs to the OXA1/ALB3/YidC (TC 2.A.9.2) family.</text>
</comment>
<evidence type="ECO:0000256" key="5">
    <source>
        <dbReference type="ARBA" id="ARBA00023136"/>
    </source>
</evidence>
<name>A0A8X7YXQ6_POPTO</name>
<protein>
    <recommendedName>
        <fullName evidence="10">ALBINO3-like protein 2, chloroplastic</fullName>
    </recommendedName>
</protein>
<organism evidence="8 9">
    <name type="scientific">Populus tomentosa</name>
    <name type="common">Chinese white poplar</name>
    <dbReference type="NCBI Taxonomy" id="118781"/>
    <lineage>
        <taxon>Eukaryota</taxon>
        <taxon>Viridiplantae</taxon>
        <taxon>Streptophyta</taxon>
        <taxon>Embryophyta</taxon>
        <taxon>Tracheophyta</taxon>
        <taxon>Spermatophyta</taxon>
        <taxon>Magnoliopsida</taxon>
        <taxon>eudicotyledons</taxon>
        <taxon>Gunneridae</taxon>
        <taxon>Pentapetalae</taxon>
        <taxon>rosids</taxon>
        <taxon>fabids</taxon>
        <taxon>Malpighiales</taxon>
        <taxon>Salicaceae</taxon>
        <taxon>Saliceae</taxon>
        <taxon>Populus</taxon>
    </lineage>
</organism>
<dbReference type="EMBL" id="JAAWWB010000018">
    <property type="protein sequence ID" value="KAG6761573.1"/>
    <property type="molecule type" value="Genomic_DNA"/>
</dbReference>
<dbReference type="PANTHER" id="PTHR12428">
    <property type="entry name" value="OXA1"/>
    <property type="match status" value="1"/>
</dbReference>
<proteinExistence type="inferred from homology"/>
<evidence type="ECO:0000256" key="2">
    <source>
        <dbReference type="ARBA" id="ARBA00010583"/>
    </source>
</evidence>
<keyword evidence="5 7" id="KW-0472">Membrane</keyword>
<dbReference type="GO" id="GO:0032977">
    <property type="term" value="F:membrane insertase activity"/>
    <property type="evidence" value="ECO:0007669"/>
    <property type="project" value="InterPro"/>
</dbReference>
<evidence type="ECO:0000256" key="7">
    <source>
        <dbReference type="SAM" id="Phobius"/>
    </source>
</evidence>
<feature type="transmembrane region" description="Helical" evidence="7">
    <location>
        <begin position="179"/>
        <end position="198"/>
    </location>
</feature>
<evidence type="ECO:0000256" key="6">
    <source>
        <dbReference type="SAM" id="MobiDB-lite"/>
    </source>
</evidence>
<evidence type="ECO:0008006" key="10">
    <source>
        <dbReference type="Google" id="ProtNLM"/>
    </source>
</evidence>